<evidence type="ECO:0000256" key="6">
    <source>
        <dbReference type="ARBA" id="ARBA00023136"/>
    </source>
</evidence>
<feature type="transmembrane region" description="Helical" evidence="8">
    <location>
        <begin position="465"/>
        <end position="483"/>
    </location>
</feature>
<evidence type="ECO:0000256" key="5">
    <source>
        <dbReference type="ARBA" id="ARBA00022989"/>
    </source>
</evidence>
<feature type="transmembrane region" description="Helical" evidence="8">
    <location>
        <begin position="572"/>
        <end position="590"/>
    </location>
</feature>
<comment type="caution">
    <text evidence="10">The sequence shown here is derived from an EMBL/GenBank/DDBJ whole genome shotgun (WGS) entry which is preliminary data.</text>
</comment>
<dbReference type="PANTHER" id="PTHR23501">
    <property type="entry name" value="MAJOR FACILITATOR SUPERFAMILY"/>
    <property type="match status" value="1"/>
</dbReference>
<reference evidence="10 11" key="1">
    <citation type="journal article" date="2022" name="DNA Res.">
        <title>Genome analysis of five recently described species of the CUG-Ser clade uncovers Candida theae as a new hybrid lineage with pathogenic potential in the Candida parapsilosis species complex.</title>
        <authorList>
            <person name="Mixao V."/>
            <person name="Del Olmo V."/>
            <person name="Hegedusova E."/>
            <person name="Saus E."/>
            <person name="Pryszcz L."/>
            <person name="Cillingova A."/>
            <person name="Nosek J."/>
            <person name="Gabaldon T."/>
        </authorList>
    </citation>
    <scope>NUCLEOTIDE SEQUENCE [LARGE SCALE GENOMIC DNA]</scope>
    <source>
        <strain evidence="10 11">CBS 12239</strain>
    </source>
</reference>
<name>A0AAD5FZ65_9ASCO</name>
<organism evidence="10 11">
    <name type="scientific">Candida theae</name>
    <dbReference type="NCBI Taxonomy" id="1198502"/>
    <lineage>
        <taxon>Eukaryota</taxon>
        <taxon>Fungi</taxon>
        <taxon>Dikarya</taxon>
        <taxon>Ascomycota</taxon>
        <taxon>Saccharomycotina</taxon>
        <taxon>Pichiomycetes</taxon>
        <taxon>Debaryomycetaceae</taxon>
        <taxon>Candida/Lodderomyces clade</taxon>
        <taxon>Candida</taxon>
    </lineage>
</organism>
<protein>
    <recommendedName>
        <fullName evidence="9">Major facilitator superfamily (MFS) profile domain-containing protein</fullName>
    </recommendedName>
</protein>
<dbReference type="InterPro" id="IPR020846">
    <property type="entry name" value="MFS_dom"/>
</dbReference>
<feature type="transmembrane region" description="Helical" evidence="8">
    <location>
        <begin position="102"/>
        <end position="127"/>
    </location>
</feature>
<evidence type="ECO:0000256" key="2">
    <source>
        <dbReference type="ARBA" id="ARBA00008335"/>
    </source>
</evidence>
<evidence type="ECO:0000256" key="7">
    <source>
        <dbReference type="SAM" id="MobiDB-lite"/>
    </source>
</evidence>
<dbReference type="GO" id="GO:0015174">
    <property type="term" value="F:basic amino acid transmembrane transporter activity"/>
    <property type="evidence" value="ECO:0007669"/>
    <property type="project" value="TreeGrafter"/>
</dbReference>
<dbReference type="GO" id="GO:0000329">
    <property type="term" value="C:fungal-type vacuole membrane"/>
    <property type="evidence" value="ECO:0007669"/>
    <property type="project" value="TreeGrafter"/>
</dbReference>
<evidence type="ECO:0000313" key="11">
    <source>
        <dbReference type="Proteomes" id="UP001204833"/>
    </source>
</evidence>
<feature type="transmembrane region" description="Helical" evidence="8">
    <location>
        <begin position="368"/>
        <end position="388"/>
    </location>
</feature>
<keyword evidence="3" id="KW-0813">Transport</keyword>
<feature type="transmembrane region" description="Helical" evidence="8">
    <location>
        <begin position="248"/>
        <end position="272"/>
    </location>
</feature>
<evidence type="ECO:0000256" key="8">
    <source>
        <dbReference type="SAM" id="Phobius"/>
    </source>
</evidence>
<evidence type="ECO:0000313" key="10">
    <source>
        <dbReference type="EMBL" id="KAI5959461.1"/>
    </source>
</evidence>
<feature type="compositionally biased region" description="Basic and acidic residues" evidence="7">
    <location>
        <begin position="1"/>
        <end position="15"/>
    </location>
</feature>
<proteinExistence type="inferred from homology"/>
<feature type="transmembrane region" description="Helical" evidence="8">
    <location>
        <begin position="427"/>
        <end position="445"/>
    </location>
</feature>
<keyword evidence="4 8" id="KW-0812">Transmembrane</keyword>
<keyword evidence="6 8" id="KW-0472">Membrane</keyword>
<dbReference type="Proteomes" id="UP001204833">
    <property type="component" value="Unassembled WGS sequence"/>
</dbReference>
<comment type="subcellular location">
    <subcellularLocation>
        <location evidence="1">Endomembrane system</location>
        <topology evidence="1">Multi-pass membrane protein</topology>
    </subcellularLocation>
</comment>
<comment type="similarity">
    <text evidence="2">Belongs to the major facilitator superfamily.</text>
</comment>
<keyword evidence="5 8" id="KW-1133">Transmembrane helix</keyword>
<dbReference type="Pfam" id="PF07690">
    <property type="entry name" value="MFS_1"/>
    <property type="match status" value="1"/>
</dbReference>
<dbReference type="InterPro" id="IPR011701">
    <property type="entry name" value="MFS"/>
</dbReference>
<feature type="transmembrane region" description="Helical" evidence="8">
    <location>
        <begin position="326"/>
        <end position="347"/>
    </location>
</feature>
<evidence type="ECO:0000256" key="1">
    <source>
        <dbReference type="ARBA" id="ARBA00004127"/>
    </source>
</evidence>
<evidence type="ECO:0000259" key="9">
    <source>
        <dbReference type="PROSITE" id="PS50850"/>
    </source>
</evidence>
<dbReference type="GO" id="GO:0012505">
    <property type="term" value="C:endomembrane system"/>
    <property type="evidence" value="ECO:0007669"/>
    <property type="project" value="UniProtKB-SubCell"/>
</dbReference>
<dbReference type="Gene3D" id="1.20.1720.10">
    <property type="entry name" value="Multidrug resistance protein D"/>
    <property type="match status" value="1"/>
</dbReference>
<feature type="region of interest" description="Disordered" evidence="7">
    <location>
        <begin position="1"/>
        <end position="28"/>
    </location>
</feature>
<evidence type="ECO:0000256" key="3">
    <source>
        <dbReference type="ARBA" id="ARBA00022448"/>
    </source>
</evidence>
<feature type="transmembrane region" description="Helical" evidence="8">
    <location>
        <begin position="223"/>
        <end position="242"/>
    </location>
</feature>
<gene>
    <name evidence="10" type="ORF">KGF57_002099</name>
</gene>
<feature type="transmembrane region" description="Helical" evidence="8">
    <location>
        <begin position="293"/>
        <end position="314"/>
    </location>
</feature>
<evidence type="ECO:0000256" key="4">
    <source>
        <dbReference type="ARBA" id="ARBA00022692"/>
    </source>
</evidence>
<dbReference type="Gene3D" id="1.20.1250.20">
    <property type="entry name" value="MFS general substrate transporter like domains"/>
    <property type="match status" value="1"/>
</dbReference>
<sequence>MSSEQDSRNDQHREQQQQQQQQHPHHHHQFHPNVIHDASADSAGIIASELAAEDGSLLSSTTLKSHSYGAAEEGSSQDYAIDEPNGGYALPKKQLITVVSSLFMASFLAALDATVVTTLLTIIASELKAVKNISWIATSYLLSSSAFQPIFGKLSDIFGRKFILIGCSLMFGIGCIICATDSLWWLVFGRFITGWGGSGLTAVGTITMSDLIPLRDRGLYQGLANICFGLGAASGGFFGGLIADSLGWKYVFILQVPLAAVVGFALYFNLNLPAGSPGLGAHGQDIRQKLKRVDFLGSFCLISALMMFLTATSLGGRDIAFTSKTFISLSAASFALILAFLYVEAYVSEEPIIPIELLGNRTVLASSLTNWFYTMGIFAIMFYVPVYYTSVLYLSASENGLRLVPNFGGISIGSVGAGYYMKRTGRYYRLTVGAGILAILGAYRVTLLDRHTPVWQQFVMMIPQGMAYSCILTVTLLALIAATPMKYQACTTSIQYTFRSTGSTLGVSAASAIFQTVLAPSLSRKIWDLVKDPEEARKIISKALEDTNYVHEAPKYVREAIRSSYDEGCRGAFYFAFGIIILGVISSLFMREHKLHTSINRD</sequence>
<dbReference type="EMBL" id="JAIHNG010000104">
    <property type="protein sequence ID" value="KAI5959461.1"/>
    <property type="molecule type" value="Genomic_DNA"/>
</dbReference>
<dbReference type="RefSeq" id="XP_051609422.1">
    <property type="nucleotide sequence ID" value="XM_051751377.1"/>
</dbReference>
<keyword evidence="11" id="KW-1185">Reference proteome</keyword>
<dbReference type="InterPro" id="IPR036259">
    <property type="entry name" value="MFS_trans_sf"/>
</dbReference>
<accession>A0AAD5FZ65</accession>
<dbReference type="PROSITE" id="PS50850">
    <property type="entry name" value="MFS"/>
    <property type="match status" value="1"/>
</dbReference>
<feature type="domain" description="Major facilitator superfamily (MFS) profile" evidence="9">
    <location>
        <begin position="98"/>
        <end position="595"/>
    </location>
</feature>
<dbReference type="GeneID" id="76150158"/>
<feature type="transmembrane region" description="Helical" evidence="8">
    <location>
        <begin position="192"/>
        <end position="211"/>
    </location>
</feature>
<dbReference type="PANTHER" id="PTHR23501:SF191">
    <property type="entry name" value="VACUOLAR BASIC AMINO ACID TRANSPORTER 4"/>
    <property type="match status" value="1"/>
</dbReference>
<dbReference type="SUPFAM" id="SSF103473">
    <property type="entry name" value="MFS general substrate transporter"/>
    <property type="match status" value="1"/>
</dbReference>
<dbReference type="AlphaFoldDB" id="A0AAD5FZ65"/>
<feature type="transmembrane region" description="Helical" evidence="8">
    <location>
        <begin position="163"/>
        <end position="186"/>
    </location>
</feature>